<evidence type="ECO:0000256" key="1">
    <source>
        <dbReference type="SAM" id="MobiDB-lite"/>
    </source>
</evidence>
<dbReference type="SUPFAM" id="SSF55874">
    <property type="entry name" value="ATPase domain of HSP90 chaperone/DNA topoisomerase II/histidine kinase"/>
    <property type="match status" value="1"/>
</dbReference>
<dbReference type="EMBL" id="LNKT01000001">
    <property type="protein sequence ID" value="KYJ87546.1"/>
    <property type="molecule type" value="Genomic_DNA"/>
</dbReference>
<dbReference type="AlphaFoldDB" id="A0A151CJ42"/>
<sequence length="422" mass="49125">MDRDTLIEAMRPGSKNPLDNRDKNDLGRFGLGLKTASFSQCRKLTVVSSQNNIKTAALWDLDYVAEQNDWSLQLPEKEELNNLYMIENLEENGTLVIWENTDRIIDDTVVEKTEHIIYEKIQDLQKHLELVFHRYLAGKDKISIYINDSQLKPFDPFFTAHPATDELQKEIIVVNGEKVHIQPYLLPHYTKVSAHDYEYYAGVGGYLKNQGFYVYRNKRLLISGTWFRLIPQSEMYKLARIKIDLPNSLDHLWKIDVKKSHASPPAIIKNRLKKIIEKIAGASTRVYKSKGARLAKSDVAFWERYSARGEIRYTVNKGHPMIDAFVKKLNKEQKYEFSEILDLIADFFPKDTLYADLGNNPKEVVFENIVTDTELEEKALLLYQNKLFTLENLGILNKMEPFSKYTKNWEKFFAEQIQKGKI</sequence>
<evidence type="ECO:0000313" key="2">
    <source>
        <dbReference type="EMBL" id="KYJ87546.1"/>
    </source>
</evidence>
<accession>A0A151CJ42</accession>
<feature type="region of interest" description="Disordered" evidence="1">
    <location>
        <begin position="1"/>
        <end position="23"/>
    </location>
</feature>
<evidence type="ECO:0008006" key="4">
    <source>
        <dbReference type="Google" id="ProtNLM"/>
    </source>
</evidence>
<dbReference type="Pfam" id="PF13589">
    <property type="entry name" value="HATPase_c_3"/>
    <property type="match status" value="1"/>
</dbReference>
<organism evidence="2 3">
    <name type="scientific">Sulfurovum riftiae</name>
    <dbReference type="NCBI Taxonomy" id="1630136"/>
    <lineage>
        <taxon>Bacteria</taxon>
        <taxon>Pseudomonadati</taxon>
        <taxon>Campylobacterota</taxon>
        <taxon>Epsilonproteobacteria</taxon>
        <taxon>Campylobacterales</taxon>
        <taxon>Sulfurovaceae</taxon>
        <taxon>Sulfurovum</taxon>
    </lineage>
</organism>
<keyword evidence="3" id="KW-1185">Reference proteome</keyword>
<reference evidence="2 3" key="1">
    <citation type="submission" date="2015-11" db="EMBL/GenBank/DDBJ databases">
        <title>Draft genome of Sulfurovum riftiae 1812E, a member of the Epsilonproteobacteria isolated from the tube of the deep-sea hydrothermal vent tubewom Riftia pachyptila.</title>
        <authorList>
            <person name="Vetriani C."/>
            <person name="Giovannelli D."/>
        </authorList>
    </citation>
    <scope>NUCLEOTIDE SEQUENCE [LARGE SCALE GENOMIC DNA]</scope>
    <source>
        <strain evidence="2 3">1812E</strain>
    </source>
</reference>
<proteinExistence type="predicted"/>
<protein>
    <recommendedName>
        <fullName evidence="4">ATP-binding protein</fullName>
    </recommendedName>
</protein>
<dbReference type="InterPro" id="IPR036890">
    <property type="entry name" value="HATPase_C_sf"/>
</dbReference>
<dbReference type="STRING" id="1630136.AS592_10615"/>
<dbReference type="Proteomes" id="UP000075359">
    <property type="component" value="Unassembled WGS sequence"/>
</dbReference>
<comment type="caution">
    <text evidence="2">The sequence shown here is derived from an EMBL/GenBank/DDBJ whole genome shotgun (WGS) entry which is preliminary data.</text>
</comment>
<name>A0A151CJ42_9BACT</name>
<gene>
    <name evidence="2" type="ORF">AS592_10615</name>
</gene>
<evidence type="ECO:0000313" key="3">
    <source>
        <dbReference type="Proteomes" id="UP000075359"/>
    </source>
</evidence>